<dbReference type="PANTHER" id="PTHR43542">
    <property type="entry name" value="METHYLTRANSFERASE"/>
    <property type="match status" value="1"/>
</dbReference>
<keyword evidence="4" id="KW-1185">Reference proteome</keyword>
<dbReference type="GO" id="GO:0003676">
    <property type="term" value="F:nucleic acid binding"/>
    <property type="evidence" value="ECO:0007669"/>
    <property type="project" value="InterPro"/>
</dbReference>
<evidence type="ECO:0000256" key="1">
    <source>
        <dbReference type="ARBA" id="ARBA00022603"/>
    </source>
</evidence>
<dbReference type="Pfam" id="PF03602">
    <property type="entry name" value="Cons_hypoth95"/>
    <property type="match status" value="1"/>
</dbReference>
<sequence>MRITGGFLKSRRFEPPKSFRARPTTEVAREALFNILSNYFDFEECRILDLFAGTGAISLEFASRGALSVTCVEKDFVHYKYIKKLVEDLKLQDVIHPVKGDVFRFLSNTQNLSVSMVFADPPFDLPGSEKIIDLVLATGVLAPEGLLIMEHGPSKDFSAHPRFHSIRKYGKVHFSFFGAFPS</sequence>
<dbReference type="Gene3D" id="3.40.50.150">
    <property type="entry name" value="Vaccinia Virus protein VP39"/>
    <property type="match status" value="1"/>
</dbReference>
<dbReference type="InterPro" id="IPR004398">
    <property type="entry name" value="RNA_MeTrfase_RsmD"/>
</dbReference>
<protein>
    <submittedName>
        <fullName evidence="3">RsmD family RNA methyltransferase</fullName>
    </submittedName>
</protein>
<organism evidence="3 4">
    <name type="scientific">Xiashengella succiniciproducens</name>
    <dbReference type="NCBI Taxonomy" id="2949635"/>
    <lineage>
        <taxon>Bacteria</taxon>
        <taxon>Pseudomonadati</taxon>
        <taxon>Bacteroidota</taxon>
        <taxon>Bacteroidia</taxon>
        <taxon>Marinilabiliales</taxon>
        <taxon>Marinilabiliaceae</taxon>
        <taxon>Xiashengella</taxon>
    </lineage>
</organism>
<dbReference type="InterPro" id="IPR029063">
    <property type="entry name" value="SAM-dependent_MTases_sf"/>
</dbReference>
<evidence type="ECO:0000313" key="3">
    <source>
        <dbReference type="EMBL" id="URW78533.1"/>
    </source>
</evidence>
<name>A0A9J6ZLD4_9BACT</name>
<keyword evidence="2" id="KW-0808">Transferase</keyword>
<evidence type="ECO:0000313" key="4">
    <source>
        <dbReference type="Proteomes" id="UP001056426"/>
    </source>
</evidence>
<dbReference type="PANTHER" id="PTHR43542:SF1">
    <property type="entry name" value="METHYLTRANSFERASE"/>
    <property type="match status" value="1"/>
</dbReference>
<dbReference type="SUPFAM" id="SSF53335">
    <property type="entry name" value="S-adenosyl-L-methionine-dependent methyltransferases"/>
    <property type="match status" value="1"/>
</dbReference>
<dbReference type="RefSeq" id="WP_250721897.1">
    <property type="nucleotide sequence ID" value="NZ_CP098400.1"/>
</dbReference>
<dbReference type="GO" id="GO:0008168">
    <property type="term" value="F:methyltransferase activity"/>
    <property type="evidence" value="ECO:0007669"/>
    <property type="project" value="UniProtKB-KW"/>
</dbReference>
<proteinExistence type="predicted"/>
<dbReference type="PIRSF" id="PIRSF004553">
    <property type="entry name" value="CHP00095"/>
    <property type="match status" value="1"/>
</dbReference>
<reference evidence="3" key="1">
    <citation type="submission" date="2022-05" db="EMBL/GenBank/DDBJ databases">
        <authorList>
            <person name="Sun X."/>
        </authorList>
    </citation>
    <scope>NUCLEOTIDE SEQUENCE</scope>
    <source>
        <strain evidence="3">Ai-910</strain>
    </source>
</reference>
<keyword evidence="1 3" id="KW-0489">Methyltransferase</keyword>
<gene>
    <name evidence="3" type="ORF">M9189_06610</name>
</gene>
<accession>A0A9J6ZLD4</accession>
<dbReference type="Proteomes" id="UP001056426">
    <property type="component" value="Chromosome"/>
</dbReference>
<dbReference type="KEGG" id="alkq:M9189_06610"/>
<reference evidence="3" key="2">
    <citation type="submission" date="2022-06" db="EMBL/GenBank/DDBJ databases">
        <title>Xiashengella guii gen. nov. sp. nov., a bacterium isolated form anaerobic digestion tank.</title>
        <authorList>
            <person name="Huang H."/>
        </authorList>
    </citation>
    <scope>NUCLEOTIDE SEQUENCE</scope>
    <source>
        <strain evidence="3">Ai-910</strain>
    </source>
</reference>
<evidence type="ECO:0000256" key="2">
    <source>
        <dbReference type="ARBA" id="ARBA00022679"/>
    </source>
</evidence>
<dbReference type="PROSITE" id="PS00092">
    <property type="entry name" value="N6_MTASE"/>
    <property type="match status" value="1"/>
</dbReference>
<dbReference type="EMBL" id="CP098400">
    <property type="protein sequence ID" value="URW78533.1"/>
    <property type="molecule type" value="Genomic_DNA"/>
</dbReference>
<dbReference type="GO" id="GO:0031167">
    <property type="term" value="P:rRNA methylation"/>
    <property type="evidence" value="ECO:0007669"/>
    <property type="project" value="InterPro"/>
</dbReference>
<dbReference type="AlphaFoldDB" id="A0A9J6ZLD4"/>
<dbReference type="InterPro" id="IPR002052">
    <property type="entry name" value="DNA_methylase_N6_adenine_CS"/>
</dbReference>
<dbReference type="CDD" id="cd02440">
    <property type="entry name" value="AdoMet_MTases"/>
    <property type="match status" value="1"/>
</dbReference>